<sequence>MSLANLLPPLTKSWADEVNDDLEERSLEVNFTTSYYMNTSRLDHYSEIEEAETLPPDFTDYEALGLPDEEHMFDSYPFASNDEMIPNNQSPAVETFPDQILLPNTNTLAKYMTMDIPKTLPYSTSEPNAYESFDTEFEFKRDIEVSRDEDQEETTTITQYSINTWEKSIDDFPDLLDDYNPSIESTPQTTPELGTSFFSELGSHYSSQTEEDGEEFRIDHPLVGKDVVGI</sequence>
<dbReference type="OrthoDB" id="3505609at2759"/>
<gene>
    <name evidence="1" type="ORF">SBOR_9237</name>
</gene>
<reference evidence="1 2" key="1">
    <citation type="journal article" date="2014" name="Genome Announc.">
        <title>Draft genome sequence of Sclerotinia borealis, a psychrophilic plant pathogenic fungus.</title>
        <authorList>
            <person name="Mardanov A.V."/>
            <person name="Beletsky A.V."/>
            <person name="Kadnikov V.V."/>
            <person name="Ignatov A.N."/>
            <person name="Ravin N.V."/>
        </authorList>
    </citation>
    <scope>NUCLEOTIDE SEQUENCE [LARGE SCALE GENOMIC DNA]</scope>
    <source>
        <strain evidence="2">F-4157</strain>
    </source>
</reference>
<proteinExistence type="predicted"/>
<comment type="caution">
    <text evidence="1">The sequence shown here is derived from an EMBL/GenBank/DDBJ whole genome shotgun (WGS) entry which is preliminary data.</text>
</comment>
<dbReference type="Proteomes" id="UP000019487">
    <property type="component" value="Unassembled WGS sequence"/>
</dbReference>
<protein>
    <submittedName>
        <fullName evidence="1">Uncharacterized protein</fullName>
    </submittedName>
</protein>
<dbReference type="EMBL" id="AYSA01000637">
    <property type="protein sequence ID" value="ESZ90380.1"/>
    <property type="molecule type" value="Genomic_DNA"/>
</dbReference>
<organism evidence="1 2">
    <name type="scientific">Sclerotinia borealis (strain F-4128)</name>
    <dbReference type="NCBI Taxonomy" id="1432307"/>
    <lineage>
        <taxon>Eukaryota</taxon>
        <taxon>Fungi</taxon>
        <taxon>Dikarya</taxon>
        <taxon>Ascomycota</taxon>
        <taxon>Pezizomycotina</taxon>
        <taxon>Leotiomycetes</taxon>
        <taxon>Helotiales</taxon>
        <taxon>Sclerotiniaceae</taxon>
        <taxon>Sclerotinia</taxon>
    </lineage>
</organism>
<evidence type="ECO:0000313" key="2">
    <source>
        <dbReference type="Proteomes" id="UP000019487"/>
    </source>
</evidence>
<keyword evidence="2" id="KW-1185">Reference proteome</keyword>
<accession>W9C753</accession>
<name>W9C753_SCLBF</name>
<evidence type="ECO:0000313" key="1">
    <source>
        <dbReference type="EMBL" id="ESZ90380.1"/>
    </source>
</evidence>
<dbReference type="HOGENOM" id="CLU_1205368_0_0_1"/>
<dbReference type="AlphaFoldDB" id="W9C753"/>